<evidence type="ECO:0000313" key="3">
    <source>
        <dbReference type="Proteomes" id="UP000053259"/>
    </source>
</evidence>
<keyword evidence="1" id="KW-1133">Transmembrane helix</keyword>
<dbReference type="GeneID" id="27310290"/>
<evidence type="ECO:0000256" key="1">
    <source>
        <dbReference type="SAM" id="Phobius"/>
    </source>
</evidence>
<reference evidence="2 3" key="1">
    <citation type="submission" date="2015-01" db="EMBL/GenBank/DDBJ databases">
        <title>The Genome Sequence of Ochroconis gallopava CBS43764.</title>
        <authorList>
            <consortium name="The Broad Institute Genomics Platform"/>
            <person name="Cuomo C."/>
            <person name="de Hoog S."/>
            <person name="Gorbushina A."/>
            <person name="Stielow B."/>
            <person name="Teixiera M."/>
            <person name="Abouelleil A."/>
            <person name="Chapman S.B."/>
            <person name="Priest M."/>
            <person name="Young S.K."/>
            <person name="Wortman J."/>
            <person name="Nusbaum C."/>
            <person name="Birren B."/>
        </authorList>
    </citation>
    <scope>NUCLEOTIDE SEQUENCE [LARGE SCALE GENOMIC DNA]</scope>
    <source>
        <strain evidence="2 3">CBS 43764</strain>
    </source>
</reference>
<organism evidence="2 3">
    <name type="scientific">Verruconis gallopava</name>
    <dbReference type="NCBI Taxonomy" id="253628"/>
    <lineage>
        <taxon>Eukaryota</taxon>
        <taxon>Fungi</taxon>
        <taxon>Dikarya</taxon>
        <taxon>Ascomycota</taxon>
        <taxon>Pezizomycotina</taxon>
        <taxon>Dothideomycetes</taxon>
        <taxon>Pleosporomycetidae</taxon>
        <taxon>Venturiales</taxon>
        <taxon>Sympoventuriaceae</taxon>
        <taxon>Verruconis</taxon>
    </lineage>
</organism>
<accession>A0A0D1Z0V8</accession>
<dbReference type="Proteomes" id="UP000053259">
    <property type="component" value="Unassembled WGS sequence"/>
</dbReference>
<feature type="transmembrane region" description="Helical" evidence="1">
    <location>
        <begin position="43"/>
        <end position="59"/>
    </location>
</feature>
<keyword evidence="3" id="KW-1185">Reference proteome</keyword>
<dbReference type="EMBL" id="KN847534">
    <property type="protein sequence ID" value="KIW06602.1"/>
    <property type="molecule type" value="Genomic_DNA"/>
</dbReference>
<keyword evidence="1" id="KW-0472">Membrane</keyword>
<name>A0A0D1Z0V8_9PEZI</name>
<dbReference type="InParanoid" id="A0A0D1Z0V8"/>
<dbReference type="RefSeq" id="XP_016216471.1">
    <property type="nucleotide sequence ID" value="XM_016355335.1"/>
</dbReference>
<protein>
    <submittedName>
        <fullName evidence="2">Uncharacterized protein</fullName>
    </submittedName>
</protein>
<dbReference type="VEuPathDB" id="FungiDB:PV09_02317"/>
<dbReference type="AlphaFoldDB" id="A0A0D1Z0V8"/>
<keyword evidence="1" id="KW-0812">Transmembrane</keyword>
<gene>
    <name evidence="2" type="ORF">PV09_02317</name>
</gene>
<proteinExistence type="predicted"/>
<dbReference type="HOGENOM" id="CLU_2160354_0_0_1"/>
<evidence type="ECO:0000313" key="2">
    <source>
        <dbReference type="EMBL" id="KIW06602.1"/>
    </source>
</evidence>
<sequence>MTSARGSGVVVTSILAQKSIIAWTCAAADLPHRHDVRREAGRLHLFLFVFPSFLFFFSPQDGKGKKKNGLKTSMLTSSISGHAWLRGLPRTACLLFFFQLRNVCCNVTARK</sequence>